<dbReference type="InterPro" id="IPR019826">
    <property type="entry name" value="Carboxylesterase_B_AS"/>
</dbReference>
<proteinExistence type="inferred from homology"/>
<dbReference type="SUPFAM" id="SSF53474">
    <property type="entry name" value="alpha/beta-Hydrolases"/>
    <property type="match status" value="1"/>
</dbReference>
<evidence type="ECO:0000259" key="4">
    <source>
        <dbReference type="Pfam" id="PF00135"/>
    </source>
</evidence>
<dbReference type="AlphaFoldDB" id="A0A839QNK9"/>
<dbReference type="PANTHER" id="PTHR11559">
    <property type="entry name" value="CARBOXYLESTERASE"/>
    <property type="match status" value="1"/>
</dbReference>
<dbReference type="Gene3D" id="3.40.50.1820">
    <property type="entry name" value="alpha/beta hydrolase"/>
    <property type="match status" value="1"/>
</dbReference>
<evidence type="ECO:0000256" key="3">
    <source>
        <dbReference type="RuleBase" id="RU361235"/>
    </source>
</evidence>
<evidence type="ECO:0000256" key="2">
    <source>
        <dbReference type="ARBA" id="ARBA00022801"/>
    </source>
</evidence>
<dbReference type="GO" id="GO:0016787">
    <property type="term" value="F:hydrolase activity"/>
    <property type="evidence" value="ECO:0007669"/>
    <property type="project" value="UniProtKB-KW"/>
</dbReference>
<gene>
    <name evidence="5" type="ORF">E9229_002555</name>
</gene>
<reference evidence="5 6" key="1">
    <citation type="submission" date="2020-08" db="EMBL/GenBank/DDBJ databases">
        <title>Sequencing the genomes of 1000 actinobacteria strains.</title>
        <authorList>
            <person name="Klenk H.-P."/>
        </authorList>
    </citation>
    <scope>NUCLEOTIDE SEQUENCE [LARGE SCALE GENOMIC DNA]</scope>
    <source>
        <strain evidence="5 6">DSM 22826</strain>
    </source>
</reference>
<feature type="domain" description="Carboxylesterase type B" evidence="4">
    <location>
        <begin position="14"/>
        <end position="462"/>
    </location>
</feature>
<protein>
    <recommendedName>
        <fullName evidence="3">Carboxylic ester hydrolase</fullName>
        <ecNumber evidence="3">3.1.1.-</ecNumber>
    </recommendedName>
</protein>
<keyword evidence="6" id="KW-1185">Reference proteome</keyword>
<sequence length="494" mass="51639">MSLTHRSDAGERLLVYTASGPVRGIAAGGIHRFLGIPYAAAPVGMHRFGPPARAPEWVTEFDASTPGPTAPQVPYPGALGRLLPSVRVPGDGYLNLNICVPAEPGKYLRPVLVFFHGGGLTRGSNAIEGYDGGAFARDGLIFVAPNYRLGAEGFGVLDGAPLNRGLADQLAALDWVARNIRAFGGDPARVTVVGHSAGGNTVAALLAHQRAASLIQRAIIQSAPLNALPSNQSARATHAIAHDLGIDTTRPAFSEVPAADILAAQTRVAPGGGPLSRAPGFSLSIGLPLIPRSPDEALEHVAGGGIDLLIGTTSEEARLWLVPTGLADRVDRLALALARHRLHIPAETLRLFRSNRPGASNGEVLGAVFTEQLLRIPAHRLADARLANGGSTYVYEFGWPSPVQRLGAAHAVELGFVFDHLGGADAVALVGPDAPQALADAMHGAWVSFATTGNPGWRPWDAMRPVKTFDGAGNSVIQSPRESERLALLRGDHG</sequence>
<comment type="caution">
    <text evidence="5">The sequence shown here is derived from an EMBL/GenBank/DDBJ whole genome shotgun (WGS) entry which is preliminary data.</text>
</comment>
<dbReference type="InterPro" id="IPR029058">
    <property type="entry name" value="AB_hydrolase_fold"/>
</dbReference>
<organism evidence="5 6">
    <name type="scientific">Paeniglutamicibacter cryotolerans</name>
    <dbReference type="NCBI Taxonomy" id="670079"/>
    <lineage>
        <taxon>Bacteria</taxon>
        <taxon>Bacillati</taxon>
        <taxon>Actinomycetota</taxon>
        <taxon>Actinomycetes</taxon>
        <taxon>Micrococcales</taxon>
        <taxon>Micrococcaceae</taxon>
        <taxon>Paeniglutamicibacter</taxon>
    </lineage>
</organism>
<dbReference type="PROSITE" id="PS00122">
    <property type="entry name" value="CARBOXYLESTERASE_B_1"/>
    <property type="match status" value="1"/>
</dbReference>
<evidence type="ECO:0000313" key="5">
    <source>
        <dbReference type="EMBL" id="MBB2996364.1"/>
    </source>
</evidence>
<dbReference type="RefSeq" id="WP_183511635.1">
    <property type="nucleotide sequence ID" value="NZ_BAABGK010000012.1"/>
</dbReference>
<dbReference type="Pfam" id="PF00135">
    <property type="entry name" value="COesterase"/>
    <property type="match status" value="1"/>
</dbReference>
<dbReference type="InterPro" id="IPR002018">
    <property type="entry name" value="CarbesteraseB"/>
</dbReference>
<dbReference type="Proteomes" id="UP000523000">
    <property type="component" value="Unassembled WGS sequence"/>
</dbReference>
<evidence type="ECO:0000313" key="6">
    <source>
        <dbReference type="Proteomes" id="UP000523000"/>
    </source>
</evidence>
<dbReference type="InterPro" id="IPR050309">
    <property type="entry name" value="Type-B_Carboxylest/Lipase"/>
</dbReference>
<dbReference type="EMBL" id="JACHVS010000001">
    <property type="protein sequence ID" value="MBB2996364.1"/>
    <property type="molecule type" value="Genomic_DNA"/>
</dbReference>
<accession>A0A839QNK9</accession>
<dbReference type="EC" id="3.1.1.-" evidence="3"/>
<evidence type="ECO:0000256" key="1">
    <source>
        <dbReference type="ARBA" id="ARBA00005964"/>
    </source>
</evidence>
<name>A0A839QNK9_9MICC</name>
<comment type="similarity">
    <text evidence="1 3">Belongs to the type-B carboxylesterase/lipase family.</text>
</comment>
<keyword evidence="2 3" id="KW-0378">Hydrolase</keyword>